<dbReference type="InterPro" id="IPR001810">
    <property type="entry name" value="F-box_dom"/>
</dbReference>
<evidence type="ECO:0000313" key="2">
    <source>
        <dbReference type="EMBL" id="KAL2081712.1"/>
    </source>
</evidence>
<comment type="caution">
    <text evidence="2">The sequence shown here is derived from an EMBL/GenBank/DDBJ whole genome shotgun (WGS) entry which is preliminary data.</text>
</comment>
<dbReference type="AlphaFoldDB" id="A0ABD1J3F6"/>
<evidence type="ECO:0000259" key="1">
    <source>
        <dbReference type="PROSITE" id="PS50181"/>
    </source>
</evidence>
<proteinExistence type="predicted"/>
<evidence type="ECO:0000313" key="3">
    <source>
        <dbReference type="Proteomes" id="UP001591681"/>
    </source>
</evidence>
<dbReference type="InterPro" id="IPR056622">
    <property type="entry name" value="ARM_FBXO47"/>
</dbReference>
<sequence>MLPATGEPFANRQNQLKSRKSQKTYERRIITRSQCRASQSFFEGLPSEVFDLILDYLTVVDISIFSMASKAISNCIVSHVSTLSWKNKIVLWKFHLCSSAKDELSAFSHYRSLGLLFKRCTLLLPTKDRLKFMSSRLSQVTCFTLDQCTSTSGCLGFACYGTLLQTLIAGWDELECHRVFNFLCEITNLTRKIETAVTSKPGSSPHLEQQIRCFCRSVLLDPWQSRQDSLFWLTCILKPWPMVSQARLLFILYGPLQSDGKVGWQEVCGGAVAQCRLWDLAKAITLLYGKADAKEWTSDTVLGIVDEMAVLPAPWYLENMARLLILCGNNICYSVLASRAINGRLFDISQLFVFIILVSEKDGYCMSWSVKMMQQLCNVFPGASDKWLFLQSMENMLSEVSMEMYELIMSGNRNENQETFQNLCSLLNACAHFHTEILYMFLKQS</sequence>
<dbReference type="PROSITE" id="PS50181">
    <property type="entry name" value="FBOX"/>
    <property type="match status" value="1"/>
</dbReference>
<gene>
    <name evidence="2" type="ORF">ACEWY4_023565</name>
</gene>
<name>A0ABD1J3F6_9TELE</name>
<protein>
    <recommendedName>
        <fullName evidence="1">F-box domain-containing protein</fullName>
    </recommendedName>
</protein>
<dbReference type="PANTHER" id="PTHR34098:SF1">
    <property type="entry name" value="F-BOX ONLY PROTEIN 47"/>
    <property type="match status" value="1"/>
</dbReference>
<dbReference type="Proteomes" id="UP001591681">
    <property type="component" value="Unassembled WGS sequence"/>
</dbReference>
<feature type="domain" description="F-box" evidence="1">
    <location>
        <begin position="39"/>
        <end position="88"/>
    </location>
</feature>
<dbReference type="PANTHER" id="PTHR34098">
    <property type="entry name" value="F-BOX ONLY PROTEIN 47"/>
    <property type="match status" value="1"/>
</dbReference>
<dbReference type="InterPro" id="IPR038946">
    <property type="entry name" value="FBXO47"/>
</dbReference>
<organism evidence="2 3">
    <name type="scientific">Coilia grayii</name>
    <name type="common">Gray's grenadier anchovy</name>
    <dbReference type="NCBI Taxonomy" id="363190"/>
    <lineage>
        <taxon>Eukaryota</taxon>
        <taxon>Metazoa</taxon>
        <taxon>Chordata</taxon>
        <taxon>Craniata</taxon>
        <taxon>Vertebrata</taxon>
        <taxon>Euteleostomi</taxon>
        <taxon>Actinopterygii</taxon>
        <taxon>Neopterygii</taxon>
        <taxon>Teleostei</taxon>
        <taxon>Clupei</taxon>
        <taxon>Clupeiformes</taxon>
        <taxon>Clupeoidei</taxon>
        <taxon>Engraulidae</taxon>
        <taxon>Coilinae</taxon>
        <taxon>Coilia</taxon>
    </lineage>
</organism>
<dbReference type="EMBL" id="JBHFQA010000020">
    <property type="protein sequence ID" value="KAL2081712.1"/>
    <property type="molecule type" value="Genomic_DNA"/>
</dbReference>
<dbReference type="Pfam" id="PF24467">
    <property type="entry name" value="ARM_FBXO47"/>
    <property type="match status" value="1"/>
</dbReference>
<reference evidence="2 3" key="1">
    <citation type="submission" date="2024-09" db="EMBL/GenBank/DDBJ databases">
        <title>A chromosome-level genome assembly of Gray's grenadier anchovy, Coilia grayii.</title>
        <authorList>
            <person name="Fu Z."/>
        </authorList>
    </citation>
    <scope>NUCLEOTIDE SEQUENCE [LARGE SCALE GENOMIC DNA]</scope>
    <source>
        <strain evidence="2">G4</strain>
        <tissue evidence="2">Muscle</tissue>
    </source>
</reference>
<accession>A0ABD1J3F6</accession>
<keyword evidence="3" id="KW-1185">Reference proteome</keyword>